<dbReference type="GO" id="GO:0005730">
    <property type="term" value="C:nucleolus"/>
    <property type="evidence" value="ECO:0007669"/>
    <property type="project" value="UniProtKB-SubCell"/>
</dbReference>
<keyword evidence="9" id="KW-1185">Reference proteome</keyword>
<comment type="subunit">
    <text evidence="7">Monomer and homodimer.</text>
</comment>
<dbReference type="OrthoDB" id="1421013at2759"/>
<evidence type="ECO:0000256" key="5">
    <source>
        <dbReference type="ARBA" id="ARBA00022884"/>
    </source>
</evidence>
<evidence type="ECO:0000313" key="8">
    <source>
        <dbReference type="EMBL" id="CBY08452.1"/>
    </source>
</evidence>
<dbReference type="InterPro" id="IPR007146">
    <property type="entry name" value="Sas10/Utp3/C1D"/>
</dbReference>
<dbReference type="Pfam" id="PF04000">
    <property type="entry name" value="Sas10_Utp3"/>
    <property type="match status" value="1"/>
</dbReference>
<name>E4X9P0_OIKDI</name>
<dbReference type="GO" id="GO:0003723">
    <property type="term" value="F:RNA binding"/>
    <property type="evidence" value="ECO:0007669"/>
    <property type="project" value="UniProtKB-UniRule"/>
</dbReference>
<accession>E4X9P0</accession>
<gene>
    <name evidence="8" type="ORF">GSOID_T00005023001</name>
</gene>
<dbReference type="GO" id="GO:0000460">
    <property type="term" value="P:maturation of 5.8S rRNA"/>
    <property type="evidence" value="ECO:0007669"/>
    <property type="project" value="TreeGrafter"/>
</dbReference>
<dbReference type="FunCoup" id="E4X9P0">
    <property type="interactions" value="169"/>
</dbReference>
<keyword evidence="5 7" id="KW-0694">RNA-binding</keyword>
<dbReference type="PANTHER" id="PTHR15341">
    <property type="entry name" value="SUN-COR STEROID HORMONE RECEPTOR CO-REPRESSOR"/>
    <property type="match status" value="1"/>
</dbReference>
<evidence type="ECO:0000256" key="4">
    <source>
        <dbReference type="ARBA" id="ARBA00022552"/>
    </source>
</evidence>
<dbReference type="Proteomes" id="UP000001307">
    <property type="component" value="Unassembled WGS sequence"/>
</dbReference>
<protein>
    <recommendedName>
        <fullName evidence="3 7">Nuclear nucleic acid-binding protein C1D</fullName>
    </recommendedName>
</protein>
<dbReference type="EMBL" id="FN653031">
    <property type="protein sequence ID" value="CBY08452.1"/>
    <property type="molecule type" value="Genomic_DNA"/>
</dbReference>
<dbReference type="PANTHER" id="PTHR15341:SF3">
    <property type="entry name" value="NUCLEAR NUCLEIC ACID-BINDING PROTEIN C1D"/>
    <property type="match status" value="1"/>
</dbReference>
<organism evidence="8">
    <name type="scientific">Oikopleura dioica</name>
    <name type="common">Tunicate</name>
    <dbReference type="NCBI Taxonomy" id="34765"/>
    <lineage>
        <taxon>Eukaryota</taxon>
        <taxon>Metazoa</taxon>
        <taxon>Chordata</taxon>
        <taxon>Tunicata</taxon>
        <taxon>Appendicularia</taxon>
        <taxon>Copelata</taxon>
        <taxon>Oikopleuridae</taxon>
        <taxon>Oikopleura</taxon>
    </lineage>
</organism>
<dbReference type="GO" id="GO:0000178">
    <property type="term" value="C:exosome (RNase complex)"/>
    <property type="evidence" value="ECO:0007669"/>
    <property type="project" value="TreeGrafter"/>
</dbReference>
<dbReference type="AlphaFoldDB" id="E4X9P0"/>
<evidence type="ECO:0000256" key="6">
    <source>
        <dbReference type="ARBA" id="ARBA00023242"/>
    </source>
</evidence>
<dbReference type="InParanoid" id="E4X9P0"/>
<dbReference type="GO" id="GO:0003677">
    <property type="term" value="F:DNA binding"/>
    <property type="evidence" value="ECO:0007669"/>
    <property type="project" value="UniProtKB-KW"/>
</dbReference>
<comment type="subcellular location">
    <subcellularLocation>
        <location evidence="7">Cytoplasm</location>
    </subcellularLocation>
    <subcellularLocation>
        <location evidence="7">Nucleus</location>
        <location evidence="7">Nucleolus</location>
    </subcellularLocation>
    <subcellularLocation>
        <location evidence="1 7">Nucleus</location>
    </subcellularLocation>
</comment>
<comment type="similarity">
    <text evidence="2 7">Belongs to the C1D family.</text>
</comment>
<evidence type="ECO:0000256" key="7">
    <source>
        <dbReference type="RuleBase" id="RU368003"/>
    </source>
</evidence>
<evidence type="ECO:0000256" key="1">
    <source>
        <dbReference type="ARBA" id="ARBA00004123"/>
    </source>
</evidence>
<comment type="function">
    <text evidence="7">Plays a role in the recruitment of the exosome to pre-rRNA to mediate the 3'-5' end processing of the 5.8S rRNA.</text>
</comment>
<dbReference type="InterPro" id="IPR011082">
    <property type="entry name" value="Exosome-assoc_fac/DNA_repair"/>
</dbReference>
<evidence type="ECO:0000256" key="3">
    <source>
        <dbReference type="ARBA" id="ARBA00015212"/>
    </source>
</evidence>
<keyword evidence="4 7" id="KW-0698">rRNA processing</keyword>
<proteinExistence type="inferred from homology"/>
<evidence type="ECO:0000313" key="9">
    <source>
        <dbReference type="Proteomes" id="UP000001307"/>
    </source>
</evidence>
<evidence type="ECO:0000256" key="2">
    <source>
        <dbReference type="ARBA" id="ARBA00009154"/>
    </source>
</evidence>
<keyword evidence="6 7" id="KW-0539">Nucleus</keyword>
<keyword evidence="7" id="KW-0963">Cytoplasm</keyword>
<dbReference type="GO" id="GO:0010468">
    <property type="term" value="P:regulation of gene expression"/>
    <property type="evidence" value="ECO:0007669"/>
    <property type="project" value="TreeGrafter"/>
</dbReference>
<keyword evidence="7" id="KW-0238">DNA-binding</keyword>
<sequence>MEISESLPKEIEANCSAFEASLDSVMKEVEKLTQLSQDEINKLPSLEQAKLDLLSLYTMNSMAWVYNTVNGIDPKQTALKDELQRVQVSMKKVQDIEDKKKRLTVDSKAAKRIVAHEIKEYGTKKKENHFRKK</sequence>
<dbReference type="GO" id="GO:0005737">
    <property type="term" value="C:cytoplasm"/>
    <property type="evidence" value="ECO:0007669"/>
    <property type="project" value="UniProtKB-SubCell"/>
</dbReference>
<reference evidence="8" key="1">
    <citation type="journal article" date="2010" name="Science">
        <title>Plasticity of animal genome architecture unmasked by rapid evolution of a pelagic tunicate.</title>
        <authorList>
            <person name="Denoeud F."/>
            <person name="Henriet S."/>
            <person name="Mungpakdee S."/>
            <person name="Aury J.M."/>
            <person name="Da Silva C."/>
            <person name="Brinkmann H."/>
            <person name="Mikhaleva J."/>
            <person name="Olsen L.C."/>
            <person name="Jubin C."/>
            <person name="Canestro C."/>
            <person name="Bouquet J.M."/>
            <person name="Danks G."/>
            <person name="Poulain J."/>
            <person name="Campsteijn C."/>
            <person name="Adamski M."/>
            <person name="Cross I."/>
            <person name="Yadetie F."/>
            <person name="Muffato M."/>
            <person name="Louis A."/>
            <person name="Butcher S."/>
            <person name="Tsagkogeorga G."/>
            <person name="Konrad A."/>
            <person name="Singh S."/>
            <person name="Jensen M.F."/>
            <person name="Cong E.H."/>
            <person name="Eikeseth-Otteraa H."/>
            <person name="Noel B."/>
            <person name="Anthouard V."/>
            <person name="Porcel B.M."/>
            <person name="Kachouri-Lafond R."/>
            <person name="Nishino A."/>
            <person name="Ugolini M."/>
            <person name="Chourrout P."/>
            <person name="Nishida H."/>
            <person name="Aasland R."/>
            <person name="Huzurbazar S."/>
            <person name="Westhof E."/>
            <person name="Delsuc F."/>
            <person name="Lehrach H."/>
            <person name="Reinhardt R."/>
            <person name="Weissenbach J."/>
            <person name="Roy S.W."/>
            <person name="Artiguenave F."/>
            <person name="Postlethwait J.H."/>
            <person name="Manak J.R."/>
            <person name="Thompson E.M."/>
            <person name="Jaillon O."/>
            <person name="Du Pasquier L."/>
            <person name="Boudinot P."/>
            <person name="Liberles D.A."/>
            <person name="Volff J.N."/>
            <person name="Philippe H."/>
            <person name="Lenhard B."/>
            <person name="Roest Crollius H."/>
            <person name="Wincker P."/>
            <person name="Chourrout D."/>
        </authorList>
    </citation>
    <scope>NUCLEOTIDE SEQUENCE [LARGE SCALE GENOMIC DNA]</scope>
</reference>